<organism evidence="3 4">
    <name type="scientific">Acanthamoeba castellanii (strain ATCC 30010 / Neff)</name>
    <dbReference type="NCBI Taxonomy" id="1257118"/>
    <lineage>
        <taxon>Eukaryota</taxon>
        <taxon>Amoebozoa</taxon>
        <taxon>Discosea</taxon>
        <taxon>Longamoebia</taxon>
        <taxon>Centramoebida</taxon>
        <taxon>Acanthamoebidae</taxon>
        <taxon>Acanthamoeba</taxon>
    </lineage>
</organism>
<dbReference type="AlphaFoldDB" id="L8HDI4"/>
<dbReference type="Gene3D" id="2.60.40.10">
    <property type="entry name" value="Immunoglobulins"/>
    <property type="match status" value="1"/>
</dbReference>
<dbReference type="InterPro" id="IPR013783">
    <property type="entry name" value="Ig-like_fold"/>
</dbReference>
<dbReference type="GeneID" id="14923394"/>
<feature type="region of interest" description="Disordered" evidence="1">
    <location>
        <begin position="94"/>
        <end position="114"/>
    </location>
</feature>
<dbReference type="RefSeq" id="XP_004367712.1">
    <property type="nucleotide sequence ID" value="XM_004367655.1"/>
</dbReference>
<feature type="signal peptide" evidence="2">
    <location>
        <begin position="1"/>
        <end position="27"/>
    </location>
</feature>
<dbReference type="Proteomes" id="UP000011083">
    <property type="component" value="Unassembled WGS sequence"/>
</dbReference>
<reference evidence="3 4" key="1">
    <citation type="journal article" date="2013" name="Genome Biol.">
        <title>Genome of Acanthamoeba castellanii highlights extensive lateral gene transfer and early evolution of tyrosine kinase signaling.</title>
        <authorList>
            <person name="Clarke M."/>
            <person name="Lohan A.J."/>
            <person name="Liu B."/>
            <person name="Lagkouvardos I."/>
            <person name="Roy S."/>
            <person name="Zafar N."/>
            <person name="Bertelli C."/>
            <person name="Schilde C."/>
            <person name="Kianianmomeni A."/>
            <person name="Burglin T.R."/>
            <person name="Frech C."/>
            <person name="Turcotte B."/>
            <person name="Kopec K.O."/>
            <person name="Synnott J.M."/>
            <person name="Choo C."/>
            <person name="Paponov I."/>
            <person name="Finkler A."/>
            <person name="Soon Heng Tan C."/>
            <person name="Hutchins A.P."/>
            <person name="Weinmeier T."/>
            <person name="Rattei T."/>
            <person name="Chu J.S."/>
            <person name="Gimenez G."/>
            <person name="Irimia M."/>
            <person name="Rigden D.J."/>
            <person name="Fitzpatrick D.A."/>
            <person name="Lorenzo-Morales J."/>
            <person name="Bateman A."/>
            <person name="Chiu C.H."/>
            <person name="Tang P."/>
            <person name="Hegemann P."/>
            <person name="Fromm H."/>
            <person name="Raoult D."/>
            <person name="Greub G."/>
            <person name="Miranda-Saavedra D."/>
            <person name="Chen N."/>
            <person name="Nash P."/>
            <person name="Ginger M.L."/>
            <person name="Horn M."/>
            <person name="Schaap P."/>
            <person name="Caler L."/>
            <person name="Loftus B."/>
        </authorList>
    </citation>
    <scope>NUCLEOTIDE SEQUENCE [LARGE SCALE GENOMIC DNA]</scope>
    <source>
        <strain evidence="3 4">Neff</strain>
    </source>
</reference>
<sequence>MARAHRPTPLLLLFIVLLACGSATVNAADVSGTVWWDIDRNGDVTNELFGTGVTNDAFFLFADTDANGVHDVAYEEWTETAPDGTYTIRGVTATKKEKRGRRRRREGEGGGGLTIPSPASVRITLLPPVTCTVTYPATNYHAITIAGNVNNIDFGFTYDITVSGYVWDDNGYDGINNPAYENPIPGWTIYNDANLNGALDTGEDSGITDSNGEYSFTTPAGIVSITSQQNGLKFITYPPTPLRIYDSVTRSSDWSGLDFGQADITVTIYGYVYADYAGDGLWNDVILPDEPITGVTVWDDANFNRQLDTGEAFGLTDSTGNFSMLLPTHSLNFTALVFQLPYSERLVVPTPGPSPLTPDYVPILPNANAAHTFTAPLYPLPLVFSLRPYTILNVTSGHQLIRDNYNGVIDAGDTILFTYNITNIRFLFALNIYITLVPDNSLLRVLRSTVQLSTGVLTVNYDYPSDETKILAYITRLEPNETITITFEAQVRVFAYEYSRLISGWLNITGQLFDDVHYRFPNVLNSDLCLTTYTAFPYARRQADDATAPGGGGGDGDEEAELYDQNLVERIPGSTSQYPTSGRELLRLLETLRLDQTKNSKRLSAVLRRWSCLTFNTTDDAADEFKLVLDRLFYFGQLPAPGFSCPQPSTLVAQPYVQLFGPSTQTGYQAKAAAALREGNFNMSGYAIHYMDTYMDFYLLFIHLEDIDSHYCPYVAPTGGP</sequence>
<dbReference type="VEuPathDB" id="AmoebaDB:ACA1_255770"/>
<accession>L8HDI4</accession>
<gene>
    <name evidence="3" type="ORF">ACA1_255770</name>
</gene>
<evidence type="ECO:0000256" key="2">
    <source>
        <dbReference type="SAM" id="SignalP"/>
    </source>
</evidence>
<keyword evidence="4" id="KW-1185">Reference proteome</keyword>
<evidence type="ECO:0000313" key="4">
    <source>
        <dbReference type="Proteomes" id="UP000011083"/>
    </source>
</evidence>
<dbReference type="EMBL" id="KB007885">
    <property type="protein sequence ID" value="ELR22456.1"/>
    <property type="molecule type" value="Genomic_DNA"/>
</dbReference>
<dbReference type="PROSITE" id="PS51257">
    <property type="entry name" value="PROKAR_LIPOPROTEIN"/>
    <property type="match status" value="1"/>
</dbReference>
<dbReference type="KEGG" id="acan:ACA1_255770"/>
<name>L8HDI4_ACACF</name>
<proteinExistence type="predicted"/>
<keyword evidence="2" id="KW-0732">Signal</keyword>
<evidence type="ECO:0000256" key="1">
    <source>
        <dbReference type="SAM" id="MobiDB-lite"/>
    </source>
</evidence>
<dbReference type="SUPFAM" id="SSF117074">
    <property type="entry name" value="Hypothetical protein PA1324"/>
    <property type="match status" value="1"/>
</dbReference>
<feature type="chain" id="PRO_5003990639" description="SD-repeat containing protein B domain-containing protein" evidence="2">
    <location>
        <begin position="28"/>
        <end position="721"/>
    </location>
</feature>
<evidence type="ECO:0008006" key="5">
    <source>
        <dbReference type="Google" id="ProtNLM"/>
    </source>
</evidence>
<evidence type="ECO:0000313" key="3">
    <source>
        <dbReference type="EMBL" id="ELR22456.1"/>
    </source>
</evidence>
<protein>
    <recommendedName>
        <fullName evidence="5">SD-repeat containing protein B domain-containing protein</fullName>
    </recommendedName>
</protein>